<dbReference type="Gene3D" id="1.20.120.1490">
    <property type="match status" value="1"/>
</dbReference>
<dbReference type="InterPro" id="IPR025961">
    <property type="entry name" value="Metal_resist"/>
</dbReference>
<proteinExistence type="predicted"/>
<dbReference type="Proteomes" id="UP000244189">
    <property type="component" value="Unassembled WGS sequence"/>
</dbReference>
<comment type="caution">
    <text evidence="1">The sequence shown here is derived from an EMBL/GenBank/DDBJ whole genome shotgun (WGS) entry which is preliminary data.</text>
</comment>
<reference evidence="1 2" key="1">
    <citation type="submission" date="2018-04" db="EMBL/GenBank/DDBJ databases">
        <title>Genomic Encyclopedia of Type Strains, Phase III (KMG-III): the genomes of soil and plant-associated and newly described type strains.</title>
        <authorList>
            <person name="Whitman W."/>
        </authorList>
    </citation>
    <scope>NUCLEOTIDE SEQUENCE [LARGE SCALE GENOMIC DNA]</scope>
    <source>
        <strain evidence="1 2">MA101b</strain>
    </source>
</reference>
<protein>
    <submittedName>
        <fullName evidence="1">Heavy-metal resistance protein</fullName>
    </submittedName>
</protein>
<organism evidence="1 2">
    <name type="scientific">Sphingomonas aurantiaca</name>
    <dbReference type="NCBI Taxonomy" id="185949"/>
    <lineage>
        <taxon>Bacteria</taxon>
        <taxon>Pseudomonadati</taxon>
        <taxon>Pseudomonadota</taxon>
        <taxon>Alphaproteobacteria</taxon>
        <taxon>Sphingomonadales</taxon>
        <taxon>Sphingomonadaceae</taxon>
        <taxon>Sphingomonas</taxon>
    </lineage>
</organism>
<evidence type="ECO:0000313" key="1">
    <source>
        <dbReference type="EMBL" id="PTQ58236.1"/>
    </source>
</evidence>
<dbReference type="RefSeq" id="WP_055763336.1">
    <property type="nucleotide sequence ID" value="NZ_QAOG01000010.1"/>
</dbReference>
<dbReference type="Pfam" id="PF13801">
    <property type="entry name" value="Metal_resist"/>
    <property type="match status" value="1"/>
</dbReference>
<sequence>MTSTKRLIVCVVLAFLAAIAGVFLARVLLPQPKQPGTALHEVLHHKLALDGNQQARLKSLEDRFAVQRHALELEMRADNARLAEAIETEHGNGPKVTAAVDQSHAAMGELQKATLAHIFAMRQLLRPDQTPQFDAAVVKALTDDQG</sequence>
<accession>A0A2T5GFY1</accession>
<dbReference type="AlphaFoldDB" id="A0A2T5GFY1"/>
<evidence type="ECO:0000313" key="2">
    <source>
        <dbReference type="Proteomes" id="UP000244189"/>
    </source>
</evidence>
<dbReference type="EMBL" id="QAOG01000010">
    <property type="protein sequence ID" value="PTQ58236.1"/>
    <property type="molecule type" value="Genomic_DNA"/>
</dbReference>
<keyword evidence="2" id="KW-1185">Reference proteome</keyword>
<gene>
    <name evidence="1" type="ORF">C8J26_4006</name>
</gene>
<name>A0A2T5GFY1_9SPHN</name>